<evidence type="ECO:0000256" key="3">
    <source>
        <dbReference type="ARBA" id="ARBA00023239"/>
    </source>
</evidence>
<dbReference type="GO" id="GO:0005737">
    <property type="term" value="C:cytoplasm"/>
    <property type="evidence" value="ECO:0007669"/>
    <property type="project" value="TreeGrafter"/>
</dbReference>
<sequence length="301" mass="32195">MNSFFLRTATPRLLLRNISAVQSKISRMSYIGAGVAPGGAQATVKSGNPLKALFDANKPAFGGWQMIPGATISRLLAQSGLDWVLVDCEHGGMDDRAMHEAVPAIAALGVSPIVRIPGMEPWMVKRALDTGAHGVLVPLLRTVKEAEDLVQAAKFPPWGKRGFGSPYSAKQFGRTISSLDYLNQGNESILTMVQIETKEALEDVDAIAAVEGIDVLFVGPFDLGNNIGHRITEEGIPQELETALVKIQAAAAKAGKKSGIYTLDPAHAKKCHQMGFDMIHVVTDYMAIEDSAKQSLTASTT</sequence>
<dbReference type="InterPro" id="IPR005000">
    <property type="entry name" value="Aldolase/citrate-lyase_domain"/>
</dbReference>
<dbReference type="EMBL" id="CP075864">
    <property type="protein sequence ID" value="QYS94423.1"/>
    <property type="molecule type" value="Genomic_DNA"/>
</dbReference>
<organism evidence="5 6">
    <name type="scientific">Trichoderma simmonsii</name>
    <dbReference type="NCBI Taxonomy" id="1491479"/>
    <lineage>
        <taxon>Eukaryota</taxon>
        <taxon>Fungi</taxon>
        <taxon>Dikarya</taxon>
        <taxon>Ascomycota</taxon>
        <taxon>Pezizomycotina</taxon>
        <taxon>Sordariomycetes</taxon>
        <taxon>Hypocreomycetidae</taxon>
        <taxon>Hypocreales</taxon>
        <taxon>Hypocreaceae</taxon>
        <taxon>Trichoderma</taxon>
    </lineage>
</organism>
<reference evidence="5 6" key="1">
    <citation type="journal article" date="2021" name="BMC Genomics">
        <title>Telomere-to-telomere genome assembly of asparaginase-producing Trichoderma simmonsii.</title>
        <authorList>
            <person name="Chung D."/>
            <person name="Kwon Y.M."/>
            <person name="Yang Y."/>
        </authorList>
    </citation>
    <scope>NUCLEOTIDE SEQUENCE [LARGE SCALE GENOMIC DNA]</scope>
    <source>
        <strain evidence="5 6">GH-Sj1</strain>
    </source>
</reference>
<feature type="domain" description="HpcH/HpaI aldolase/citrate lyase" evidence="4">
    <location>
        <begin position="74"/>
        <end position="282"/>
    </location>
</feature>
<evidence type="ECO:0000313" key="5">
    <source>
        <dbReference type="EMBL" id="QYS94423.1"/>
    </source>
</evidence>
<evidence type="ECO:0000256" key="1">
    <source>
        <dbReference type="ARBA" id="ARBA00005568"/>
    </source>
</evidence>
<dbReference type="Pfam" id="PF03328">
    <property type="entry name" value="HpcH_HpaI"/>
    <property type="match status" value="1"/>
</dbReference>
<gene>
    <name evidence="5" type="ORF">H0G86_001754</name>
</gene>
<dbReference type="InterPro" id="IPR050251">
    <property type="entry name" value="HpcH-HpaI_aldolase"/>
</dbReference>
<dbReference type="InterPro" id="IPR040442">
    <property type="entry name" value="Pyrv_kinase-like_dom_sf"/>
</dbReference>
<dbReference type="GO" id="GO:0016832">
    <property type="term" value="F:aldehyde-lyase activity"/>
    <property type="evidence" value="ECO:0007669"/>
    <property type="project" value="TreeGrafter"/>
</dbReference>
<dbReference type="Proteomes" id="UP000826661">
    <property type="component" value="Chromosome I"/>
</dbReference>
<dbReference type="PANTHER" id="PTHR30502">
    <property type="entry name" value="2-KETO-3-DEOXY-L-RHAMNONATE ALDOLASE"/>
    <property type="match status" value="1"/>
</dbReference>
<dbReference type="PANTHER" id="PTHR30502:SF0">
    <property type="entry name" value="PHOSPHOENOLPYRUVATE CARBOXYLASE FAMILY PROTEIN"/>
    <property type="match status" value="1"/>
</dbReference>
<dbReference type="GO" id="GO:0046872">
    <property type="term" value="F:metal ion binding"/>
    <property type="evidence" value="ECO:0007669"/>
    <property type="project" value="UniProtKB-KW"/>
</dbReference>
<accession>A0A8G0L4F7</accession>
<evidence type="ECO:0000313" key="6">
    <source>
        <dbReference type="Proteomes" id="UP000826661"/>
    </source>
</evidence>
<dbReference type="SUPFAM" id="SSF51621">
    <property type="entry name" value="Phosphoenolpyruvate/pyruvate domain"/>
    <property type="match status" value="1"/>
</dbReference>
<dbReference type="Gene3D" id="3.20.20.60">
    <property type="entry name" value="Phosphoenolpyruvate-binding domains"/>
    <property type="match status" value="1"/>
</dbReference>
<keyword evidence="6" id="KW-1185">Reference proteome</keyword>
<protein>
    <submittedName>
        <fullName evidence="5">HpcH_HpaI domain-containing protein</fullName>
    </submittedName>
</protein>
<keyword evidence="3" id="KW-0456">Lyase</keyword>
<evidence type="ECO:0000259" key="4">
    <source>
        <dbReference type="Pfam" id="PF03328"/>
    </source>
</evidence>
<dbReference type="InterPro" id="IPR015813">
    <property type="entry name" value="Pyrv/PenolPyrv_kinase-like_dom"/>
</dbReference>
<keyword evidence="2" id="KW-0479">Metal-binding</keyword>
<proteinExistence type="inferred from homology"/>
<name>A0A8G0L4F7_9HYPO</name>
<comment type="similarity">
    <text evidence="1">Belongs to the HpcH/HpaI aldolase family.</text>
</comment>
<evidence type="ECO:0000256" key="2">
    <source>
        <dbReference type="ARBA" id="ARBA00022723"/>
    </source>
</evidence>
<dbReference type="AlphaFoldDB" id="A0A8G0L4F7"/>